<feature type="transmembrane region" description="Helical" evidence="6">
    <location>
        <begin position="146"/>
        <end position="166"/>
    </location>
</feature>
<feature type="transmembrane region" description="Helical" evidence="6">
    <location>
        <begin position="309"/>
        <end position="328"/>
    </location>
</feature>
<dbReference type="InterPro" id="IPR030184">
    <property type="entry name" value="WAT1-related"/>
</dbReference>
<reference evidence="9" key="1">
    <citation type="submission" date="2020-06" db="EMBL/GenBank/DDBJ databases">
        <authorList>
            <person name="Li T."/>
            <person name="Hu X."/>
            <person name="Zhang T."/>
            <person name="Song X."/>
            <person name="Zhang H."/>
            <person name="Dai N."/>
            <person name="Sheng W."/>
            <person name="Hou X."/>
            <person name="Wei L."/>
        </authorList>
    </citation>
    <scope>NUCLEOTIDE SEQUENCE</scope>
    <source>
        <strain evidence="9">K16</strain>
        <tissue evidence="9">Leaf</tissue>
    </source>
</reference>
<evidence type="ECO:0000256" key="5">
    <source>
        <dbReference type="ARBA" id="ARBA00023136"/>
    </source>
</evidence>
<proteinExistence type="inferred from homology"/>
<keyword evidence="4 6" id="KW-1133">Transmembrane helix</keyword>
<evidence type="ECO:0000256" key="2">
    <source>
        <dbReference type="ARBA" id="ARBA00007635"/>
    </source>
</evidence>
<feature type="transmembrane region" description="Helical" evidence="6">
    <location>
        <begin position="250"/>
        <end position="271"/>
    </location>
</feature>
<evidence type="ECO:0000256" key="4">
    <source>
        <dbReference type="ARBA" id="ARBA00022989"/>
    </source>
</evidence>
<dbReference type="GO" id="GO:0016020">
    <property type="term" value="C:membrane"/>
    <property type="evidence" value="ECO:0007669"/>
    <property type="project" value="UniProtKB-SubCell"/>
</dbReference>
<evidence type="ECO:0000313" key="9">
    <source>
        <dbReference type="EMBL" id="KAK4389290.1"/>
    </source>
</evidence>
<comment type="subcellular location">
    <subcellularLocation>
        <location evidence="1 6">Membrane</location>
        <topology evidence="1 6">Multi-pass membrane protein</topology>
    </subcellularLocation>
</comment>
<keyword evidence="5 6" id="KW-0472">Membrane</keyword>
<feature type="transmembrane region" description="Helical" evidence="6">
    <location>
        <begin position="101"/>
        <end position="125"/>
    </location>
</feature>
<feature type="domain" description="EamA" evidence="8">
    <location>
        <begin position="28"/>
        <end position="154"/>
    </location>
</feature>
<feature type="transmembrane region" description="Helical" evidence="6">
    <location>
        <begin position="12"/>
        <end position="35"/>
    </location>
</feature>
<accession>A0AAE1W9K4</accession>
<reference evidence="9" key="2">
    <citation type="journal article" date="2024" name="Plant">
        <title>Genomic evolution and insights into agronomic trait innovations of Sesamum species.</title>
        <authorList>
            <person name="Miao H."/>
            <person name="Wang L."/>
            <person name="Qu L."/>
            <person name="Liu H."/>
            <person name="Sun Y."/>
            <person name="Le M."/>
            <person name="Wang Q."/>
            <person name="Wei S."/>
            <person name="Zheng Y."/>
            <person name="Lin W."/>
            <person name="Duan Y."/>
            <person name="Cao H."/>
            <person name="Xiong S."/>
            <person name="Wang X."/>
            <person name="Wei L."/>
            <person name="Li C."/>
            <person name="Ma Q."/>
            <person name="Ju M."/>
            <person name="Zhao R."/>
            <person name="Li G."/>
            <person name="Mu C."/>
            <person name="Tian Q."/>
            <person name="Mei H."/>
            <person name="Zhang T."/>
            <person name="Gao T."/>
            <person name="Zhang H."/>
        </authorList>
    </citation>
    <scope>NUCLEOTIDE SEQUENCE</scope>
    <source>
        <strain evidence="9">K16</strain>
    </source>
</reference>
<feature type="transmembrane region" description="Helical" evidence="6">
    <location>
        <begin position="217"/>
        <end position="238"/>
    </location>
</feature>
<dbReference type="SUPFAM" id="SSF103481">
    <property type="entry name" value="Multidrug resistance efflux transporter EmrE"/>
    <property type="match status" value="2"/>
</dbReference>
<keyword evidence="3 6" id="KW-0812">Transmembrane</keyword>
<dbReference type="AlphaFoldDB" id="A0AAE1W9K4"/>
<dbReference type="Proteomes" id="UP001289374">
    <property type="component" value="Unassembled WGS sequence"/>
</dbReference>
<dbReference type="GO" id="GO:0022857">
    <property type="term" value="F:transmembrane transporter activity"/>
    <property type="evidence" value="ECO:0007669"/>
    <property type="project" value="InterPro"/>
</dbReference>
<protein>
    <recommendedName>
        <fullName evidence="6">WAT1-related protein</fullName>
    </recommendedName>
</protein>
<comment type="caution">
    <text evidence="9">The sequence shown here is derived from an EMBL/GenBank/DDBJ whole genome shotgun (WGS) entry which is preliminary data.</text>
</comment>
<feature type="transmembrane region" description="Helical" evidence="6">
    <location>
        <begin position="283"/>
        <end position="303"/>
    </location>
</feature>
<dbReference type="InterPro" id="IPR000620">
    <property type="entry name" value="EamA_dom"/>
</dbReference>
<dbReference type="PANTHER" id="PTHR31218">
    <property type="entry name" value="WAT1-RELATED PROTEIN"/>
    <property type="match status" value="1"/>
</dbReference>
<dbReference type="EMBL" id="JACGWL010000013">
    <property type="protein sequence ID" value="KAK4389290.1"/>
    <property type="molecule type" value="Genomic_DNA"/>
</dbReference>
<feature type="transmembrane region" description="Helical" evidence="6">
    <location>
        <begin position="47"/>
        <end position="64"/>
    </location>
</feature>
<gene>
    <name evidence="9" type="ORF">Sango_2266000</name>
</gene>
<feature type="transmembrane region" description="Helical" evidence="6">
    <location>
        <begin position="186"/>
        <end position="205"/>
    </location>
</feature>
<evidence type="ECO:0000256" key="7">
    <source>
        <dbReference type="SAM" id="MobiDB-lite"/>
    </source>
</evidence>
<evidence type="ECO:0000256" key="1">
    <source>
        <dbReference type="ARBA" id="ARBA00004141"/>
    </source>
</evidence>
<evidence type="ECO:0000313" key="10">
    <source>
        <dbReference type="Proteomes" id="UP001289374"/>
    </source>
</evidence>
<feature type="transmembrane region" description="Helical" evidence="6">
    <location>
        <begin position="76"/>
        <end position="95"/>
    </location>
</feature>
<evidence type="ECO:0000256" key="6">
    <source>
        <dbReference type="RuleBase" id="RU363077"/>
    </source>
</evidence>
<name>A0AAE1W9K4_9LAMI</name>
<sequence length="380" mass="41002">MMAMSAGLKKKLQVYLSLVVVQFGNVGFAIVAKTALNQGTSHYTFSVYRNAIAALLFAPFAVVLERKIRPKMTFSVFVKIMLLGLLDPVFGQNMFYSGLNYTSATFASAMCNLLPAITFVMAWILRIEKVNLREARSHAKIVGTMVTVGGAMIMTLLSGPVIPLPWTHKSHQSHSSSNSSNHENPIKGALMIAAGCFGYSLFYILQAVTLKTYPAGLSLTALICTFGALEGTVLTFIVERGNTAIWALGWNAKLLAYVYGGIVASGVTYYLSGVIMKHKGPVFLTAFNPCTMVIVAILSSFIFHEQMTVGKVTGALVIVIGLYFVIWAKSKDQKEEVKLTELPQHKPGAAAADHQDFPSSKPGKTEGSQTTMSGAGHNAV</sequence>
<feature type="region of interest" description="Disordered" evidence="7">
    <location>
        <begin position="340"/>
        <end position="380"/>
    </location>
</feature>
<dbReference type="Pfam" id="PF00892">
    <property type="entry name" value="EamA"/>
    <property type="match status" value="2"/>
</dbReference>
<evidence type="ECO:0000259" key="8">
    <source>
        <dbReference type="Pfam" id="PF00892"/>
    </source>
</evidence>
<keyword evidence="10" id="KW-1185">Reference proteome</keyword>
<evidence type="ECO:0000256" key="3">
    <source>
        <dbReference type="ARBA" id="ARBA00022692"/>
    </source>
</evidence>
<feature type="domain" description="EamA" evidence="8">
    <location>
        <begin position="187"/>
        <end position="326"/>
    </location>
</feature>
<organism evidence="9 10">
    <name type="scientific">Sesamum angolense</name>
    <dbReference type="NCBI Taxonomy" id="2727404"/>
    <lineage>
        <taxon>Eukaryota</taxon>
        <taxon>Viridiplantae</taxon>
        <taxon>Streptophyta</taxon>
        <taxon>Embryophyta</taxon>
        <taxon>Tracheophyta</taxon>
        <taxon>Spermatophyta</taxon>
        <taxon>Magnoliopsida</taxon>
        <taxon>eudicotyledons</taxon>
        <taxon>Gunneridae</taxon>
        <taxon>Pentapetalae</taxon>
        <taxon>asterids</taxon>
        <taxon>lamiids</taxon>
        <taxon>Lamiales</taxon>
        <taxon>Pedaliaceae</taxon>
        <taxon>Sesamum</taxon>
    </lineage>
</organism>
<dbReference type="InterPro" id="IPR037185">
    <property type="entry name" value="EmrE-like"/>
</dbReference>
<comment type="similarity">
    <text evidence="2 6">Belongs to the drug/metabolite transporter (DMT) superfamily. Plant drug/metabolite exporter (P-DME) (TC 2.A.7.4) family.</text>
</comment>